<name>A0AAD2A5L3_9LAMI</name>
<dbReference type="InterPro" id="IPR009057">
    <property type="entry name" value="Homeodomain-like_sf"/>
</dbReference>
<evidence type="ECO:0000256" key="1">
    <source>
        <dbReference type="ARBA" id="ARBA00004123"/>
    </source>
</evidence>
<keyword evidence="2" id="KW-0805">Transcription regulation</keyword>
<dbReference type="InterPro" id="IPR017930">
    <property type="entry name" value="Myb_dom"/>
</dbReference>
<gene>
    <name evidence="7" type="ORF">FPE_LOCUS29322</name>
</gene>
<feature type="region of interest" description="Disordered" evidence="5">
    <location>
        <begin position="76"/>
        <end position="145"/>
    </location>
</feature>
<evidence type="ECO:0000256" key="4">
    <source>
        <dbReference type="ARBA" id="ARBA00023242"/>
    </source>
</evidence>
<feature type="compositionally biased region" description="Polar residues" evidence="5">
    <location>
        <begin position="91"/>
        <end position="118"/>
    </location>
</feature>
<evidence type="ECO:0000256" key="5">
    <source>
        <dbReference type="SAM" id="MobiDB-lite"/>
    </source>
</evidence>
<proteinExistence type="predicted"/>
<organism evidence="7 8">
    <name type="scientific">Fraxinus pennsylvanica</name>
    <dbReference type="NCBI Taxonomy" id="56036"/>
    <lineage>
        <taxon>Eukaryota</taxon>
        <taxon>Viridiplantae</taxon>
        <taxon>Streptophyta</taxon>
        <taxon>Embryophyta</taxon>
        <taxon>Tracheophyta</taxon>
        <taxon>Spermatophyta</taxon>
        <taxon>Magnoliopsida</taxon>
        <taxon>eudicotyledons</taxon>
        <taxon>Gunneridae</taxon>
        <taxon>Pentapetalae</taxon>
        <taxon>asterids</taxon>
        <taxon>lamiids</taxon>
        <taxon>Lamiales</taxon>
        <taxon>Oleaceae</taxon>
        <taxon>Oleeae</taxon>
        <taxon>Fraxinus</taxon>
    </lineage>
</organism>
<dbReference type="InterPro" id="IPR001005">
    <property type="entry name" value="SANT/Myb"/>
</dbReference>
<dbReference type="PANTHER" id="PTHR31003:SF3">
    <property type="entry name" value="HOMEODOMAIN-LIKE SUPERFAMILY PROTEIN-RELATED"/>
    <property type="match status" value="1"/>
</dbReference>
<dbReference type="PROSITE" id="PS51294">
    <property type="entry name" value="HTH_MYB"/>
    <property type="match status" value="1"/>
</dbReference>
<keyword evidence="3" id="KW-0804">Transcription</keyword>
<sequence>MESCGLNSISSCSRSGSSSAANCQLNSRARQQRKQRRCWSLELHRRFVNALQQLGGEQVATPKQIRDLMQVDGLTNDEVKSHLQHGESFKKSNSQSGSPQGPLQLPGSSRGTSMTGGNSMEDEDDEKSESHSWKSHIHLCGRDDA</sequence>
<dbReference type="GO" id="GO:0003677">
    <property type="term" value="F:DNA binding"/>
    <property type="evidence" value="ECO:0007669"/>
    <property type="project" value="UniProtKB-KW"/>
</dbReference>
<dbReference type="Proteomes" id="UP000834106">
    <property type="component" value="Chromosome 18"/>
</dbReference>
<dbReference type="InterPro" id="IPR044787">
    <property type="entry name" value="HHO5-like"/>
</dbReference>
<protein>
    <recommendedName>
        <fullName evidence="6">HTH myb-type domain-containing protein</fullName>
    </recommendedName>
</protein>
<dbReference type="Gene3D" id="1.10.10.60">
    <property type="entry name" value="Homeodomain-like"/>
    <property type="match status" value="1"/>
</dbReference>
<evidence type="ECO:0000256" key="3">
    <source>
        <dbReference type="ARBA" id="ARBA00023163"/>
    </source>
</evidence>
<dbReference type="EMBL" id="OU503053">
    <property type="protein sequence ID" value="CAI9781892.1"/>
    <property type="molecule type" value="Genomic_DNA"/>
</dbReference>
<dbReference type="SUPFAM" id="SSF46689">
    <property type="entry name" value="Homeodomain-like"/>
    <property type="match status" value="1"/>
</dbReference>
<dbReference type="GO" id="GO:0003700">
    <property type="term" value="F:DNA-binding transcription factor activity"/>
    <property type="evidence" value="ECO:0007669"/>
    <property type="project" value="InterPro"/>
</dbReference>
<dbReference type="NCBIfam" id="TIGR01557">
    <property type="entry name" value="myb_SHAQKYF"/>
    <property type="match status" value="1"/>
</dbReference>
<dbReference type="InterPro" id="IPR006447">
    <property type="entry name" value="Myb_dom_plants"/>
</dbReference>
<dbReference type="GO" id="GO:0005634">
    <property type="term" value="C:nucleus"/>
    <property type="evidence" value="ECO:0007669"/>
    <property type="project" value="UniProtKB-SubCell"/>
</dbReference>
<dbReference type="PANTHER" id="PTHR31003">
    <property type="entry name" value="MYB FAMILY TRANSCRIPTION FACTOR"/>
    <property type="match status" value="1"/>
</dbReference>
<evidence type="ECO:0000256" key="2">
    <source>
        <dbReference type="ARBA" id="ARBA00023015"/>
    </source>
</evidence>
<keyword evidence="4" id="KW-0539">Nucleus</keyword>
<feature type="domain" description="HTH myb-type" evidence="6">
    <location>
        <begin position="31"/>
        <end position="91"/>
    </location>
</feature>
<evidence type="ECO:0000313" key="7">
    <source>
        <dbReference type="EMBL" id="CAI9781892.1"/>
    </source>
</evidence>
<evidence type="ECO:0000313" key="8">
    <source>
        <dbReference type="Proteomes" id="UP000834106"/>
    </source>
</evidence>
<reference evidence="7" key="1">
    <citation type="submission" date="2023-05" db="EMBL/GenBank/DDBJ databases">
        <authorList>
            <person name="Huff M."/>
        </authorList>
    </citation>
    <scope>NUCLEOTIDE SEQUENCE</scope>
</reference>
<feature type="region of interest" description="Disordered" evidence="5">
    <location>
        <begin position="1"/>
        <end position="27"/>
    </location>
</feature>
<feature type="compositionally biased region" description="Low complexity" evidence="5">
    <location>
        <begin position="1"/>
        <end position="22"/>
    </location>
</feature>
<dbReference type="AlphaFoldDB" id="A0AAD2A5L3"/>
<comment type="subcellular location">
    <subcellularLocation>
        <location evidence="1">Nucleus</location>
    </subcellularLocation>
</comment>
<evidence type="ECO:0000259" key="6">
    <source>
        <dbReference type="PROSITE" id="PS51294"/>
    </source>
</evidence>
<dbReference type="Pfam" id="PF00249">
    <property type="entry name" value="Myb_DNA-binding"/>
    <property type="match status" value="1"/>
</dbReference>
<feature type="compositionally biased region" description="Basic and acidic residues" evidence="5">
    <location>
        <begin position="77"/>
        <end position="90"/>
    </location>
</feature>
<keyword evidence="8" id="KW-1185">Reference proteome</keyword>
<accession>A0AAD2A5L3</accession>